<keyword evidence="2" id="KW-1185">Reference proteome</keyword>
<dbReference type="Proteomes" id="UP000295468">
    <property type="component" value="Unassembled WGS sequence"/>
</dbReference>
<accession>A0A4R6TLP8</accession>
<evidence type="ECO:0000313" key="1">
    <source>
        <dbReference type="EMBL" id="TDQ30728.1"/>
    </source>
</evidence>
<name>A0A4R6TLP8_9FLAO</name>
<dbReference type="AlphaFoldDB" id="A0A4R6TLP8"/>
<sequence length="698" mass="73141">MLQRYLPLLFVFGCILTGSAQIKIGENPQNIHPASVLELESNDRALVITRVSTAEMNAIVPLQGAMVYNNDTSCIHFYNGSEWLNLCDALGLSFSTDPVVNPAETIVITETDGNRNFEVGQITGMNIVDFSIAGVDLQNNSITANKLAANSVGSEELQDNTVTDAEIDYNVVTLNDFLNDANFITGADIVSPDPNNAITDSGGAFFDATPLQNSITTNTNNLNNHIAADGDLDSSNELITGMQIQGNNLVINEGTNQSQVDLSPFTNTGTDSQTLSLNTGTNTLSISGGNQVNLSSLLDNTDNQNLIGASLNGANILQIDIEDGSSTTVDLSPLAGNGGNPNDELNTTFAVVGANLELTDNGGTLQVPLNQIDTDDQIANEVPVTAIPTNYAALTQDVEAHLEGIDAALAAGGGNPNDELNTTFAVVGANLELTDNGGTLQVPLNQIDTDDQIANEVPVTAIPTNYAALTQDVEAHLEGIDAALAAGGSGHSGTEGSIFFADNVTGNPTEDNTNLFWDNNLDRLGIGLNTPLTPLQVNGETRSEKFTAQAGSANLPSYSFSENIDFDTGMFRPSPDQLGFSTGGVEAIRINTVQDVGIGIFPTSNLHVPGSIATGARTASGNFSLGKSDFTIIITADSNITLPSAAAVDGRVYIIKNPQFTVNISDYTNAIGGTNNTINAGSSVWLQAIGGVWHQINN</sequence>
<dbReference type="OrthoDB" id="9808953at2"/>
<dbReference type="RefSeq" id="WP_133643612.1">
    <property type="nucleotide sequence ID" value="NZ_SNYI01000002.1"/>
</dbReference>
<organism evidence="1 2">
    <name type="scientific">Zeaxanthinibacter enoshimensis</name>
    <dbReference type="NCBI Taxonomy" id="392009"/>
    <lineage>
        <taxon>Bacteria</taxon>
        <taxon>Pseudomonadati</taxon>
        <taxon>Bacteroidota</taxon>
        <taxon>Flavobacteriia</taxon>
        <taxon>Flavobacteriales</taxon>
        <taxon>Flavobacteriaceae</taxon>
        <taxon>Zeaxanthinibacter</taxon>
    </lineage>
</organism>
<gene>
    <name evidence="1" type="ORF">CLV82_1417</name>
</gene>
<comment type="caution">
    <text evidence="1">The sequence shown here is derived from an EMBL/GenBank/DDBJ whole genome shotgun (WGS) entry which is preliminary data.</text>
</comment>
<proteinExistence type="predicted"/>
<dbReference type="EMBL" id="SNYI01000002">
    <property type="protein sequence ID" value="TDQ30728.1"/>
    <property type="molecule type" value="Genomic_DNA"/>
</dbReference>
<evidence type="ECO:0000313" key="2">
    <source>
        <dbReference type="Proteomes" id="UP000295468"/>
    </source>
</evidence>
<protein>
    <submittedName>
        <fullName evidence="1">Uncharacterized protein</fullName>
    </submittedName>
</protein>
<reference evidence="1 2" key="1">
    <citation type="submission" date="2019-03" db="EMBL/GenBank/DDBJ databases">
        <title>Genomic Encyclopedia of Archaeal and Bacterial Type Strains, Phase II (KMG-II): from individual species to whole genera.</title>
        <authorList>
            <person name="Goeker M."/>
        </authorList>
    </citation>
    <scope>NUCLEOTIDE SEQUENCE [LARGE SCALE GENOMIC DNA]</scope>
    <source>
        <strain evidence="1 2">DSM 18435</strain>
    </source>
</reference>